<proteinExistence type="predicted"/>
<name>A0ABV7YCB9_9ACTN</name>
<dbReference type="PANTHER" id="PTHR30528">
    <property type="entry name" value="CYTOPLASMIC PROTEIN"/>
    <property type="match status" value="1"/>
</dbReference>
<sequence>MDLSLAEARRIALSAQGFGRVPAKATLAHVRKVADKLLTIQLDSVNVLVRSHYLPAYSRLGPYRRTALDDLTYDRKELFECWSHASCLLPARLFPLMLHRMLAMRTSRTWSSGAPVEGDEHIEAVLHEISERGPLAAADLTDGGTRTGKWWGWSKGKAALEALLECGYLGIAGRRGFTRVYDLIENVIPAEHLNAPVPDREEAQKELLCLSAGALGVATGRQLSEHLGLHSFRIRVRQENGKPSRAIWPALLKEVVAEGRLVPVAVEGWKDPGYVLPGTRVPKPVQLRALLSPFDSFLRVSSAALCGFTNPVGLQLYVPAERRQYGYFVLPFLLGDTLVGRCDLKADRQRGTLMVQSAYVEPGHDPKHVAHELAAELRQMQAWLELEDLEVADRGNLAKQLRRAL</sequence>
<protein>
    <submittedName>
        <fullName evidence="1">Winged helix-turn-helix domain-containing protein</fullName>
    </submittedName>
</protein>
<keyword evidence="2" id="KW-1185">Reference proteome</keyword>
<accession>A0ABV7YCB9</accession>
<organism evidence="1 2">
    <name type="scientific">Tenggerimyces flavus</name>
    <dbReference type="NCBI Taxonomy" id="1708749"/>
    <lineage>
        <taxon>Bacteria</taxon>
        <taxon>Bacillati</taxon>
        <taxon>Actinomycetota</taxon>
        <taxon>Actinomycetes</taxon>
        <taxon>Propionibacteriales</taxon>
        <taxon>Nocardioidaceae</taxon>
        <taxon>Tenggerimyces</taxon>
    </lineage>
</organism>
<dbReference type="RefSeq" id="WP_205119945.1">
    <property type="nucleotide sequence ID" value="NZ_JAFBCM010000001.1"/>
</dbReference>
<evidence type="ECO:0000313" key="1">
    <source>
        <dbReference type="EMBL" id="MFC3762965.1"/>
    </source>
</evidence>
<dbReference type="EMBL" id="JBHRZH010000017">
    <property type="protein sequence ID" value="MFC3762965.1"/>
    <property type="molecule type" value="Genomic_DNA"/>
</dbReference>
<dbReference type="InterPro" id="IPR009351">
    <property type="entry name" value="AlkZ-like"/>
</dbReference>
<comment type="caution">
    <text evidence="1">The sequence shown here is derived from an EMBL/GenBank/DDBJ whole genome shotgun (WGS) entry which is preliminary data.</text>
</comment>
<reference evidence="2" key="1">
    <citation type="journal article" date="2019" name="Int. J. Syst. Evol. Microbiol.">
        <title>The Global Catalogue of Microorganisms (GCM) 10K type strain sequencing project: providing services to taxonomists for standard genome sequencing and annotation.</title>
        <authorList>
            <consortium name="The Broad Institute Genomics Platform"/>
            <consortium name="The Broad Institute Genome Sequencing Center for Infectious Disease"/>
            <person name="Wu L."/>
            <person name="Ma J."/>
        </authorList>
    </citation>
    <scope>NUCLEOTIDE SEQUENCE [LARGE SCALE GENOMIC DNA]</scope>
    <source>
        <strain evidence="2">CGMCC 4.7241</strain>
    </source>
</reference>
<dbReference type="Proteomes" id="UP001595699">
    <property type="component" value="Unassembled WGS sequence"/>
</dbReference>
<evidence type="ECO:0000313" key="2">
    <source>
        <dbReference type="Proteomes" id="UP001595699"/>
    </source>
</evidence>
<dbReference type="Pfam" id="PF06224">
    <property type="entry name" value="AlkZ-like"/>
    <property type="match status" value="1"/>
</dbReference>
<dbReference type="PANTHER" id="PTHR30528:SF0">
    <property type="entry name" value="CYTOPLASMIC PROTEIN"/>
    <property type="match status" value="1"/>
</dbReference>
<gene>
    <name evidence="1" type="ORF">ACFOUW_19145</name>
</gene>